<evidence type="ECO:0000256" key="3">
    <source>
        <dbReference type="ARBA" id="ARBA00023098"/>
    </source>
</evidence>
<dbReference type="EMBL" id="RXIL01000108">
    <property type="protein sequence ID" value="RZN68391.1"/>
    <property type="molecule type" value="Genomic_DNA"/>
</dbReference>
<sequence length="581" mass="66261">MKIDTVILSIFLIFIIVSSSVVAIPENEVFGSYPLIYKVYPNPYTKGEGDEFISIINPIDRTVNLNGYSITDLEGEIFFPPFSIPPGKTCYWAYSSEEFKKSFGFYPDFSYIVDTNSKTKMIDGRIKLANTGDEVVLKKGGKIVDALVYGDSDYREGWASKPVKKPREGQILKRNSFKDHDNREDWESPKETYCGQTNFRPEEFKFKGKVIAFTSPDSSFLTLTELIEKAEERIYIYTYTAENLALAPFLKDASKRGVEIKVLVEGSPAGGMGEDEPRFLSYIKDLGGGVGLTKDPYVFNHQKFAILDDVTVVTSENMGYSGLPVDNRYGNRGFWIAICDKDVSAYYLKVFLNDWNHASSFEEENLSSFGLEREYVPIGGYKPKFESKIFDGEFTVFPVIGPDFSIEDNPLIDAIEGANDKILVEIFYADLLWRENPLLNGLINAAKRGVNVYILLDSSDYNVEPDKIDNDDFVRYIEELGEDFPIHAEIIEKKGLLKLHNKSMIIDDAVFVSSFNWNYNSFMRNREAGVVVYNKELARYYEDIFWHDWGKGKIERGTLIMILCLIVAFVSFLVARRFKRS</sequence>
<comment type="caution">
    <text evidence="6">The sequence shown here is derived from an EMBL/GenBank/DDBJ whole genome shotgun (WGS) entry which is preliminary data.</text>
</comment>
<dbReference type="InterPro" id="IPR051406">
    <property type="entry name" value="PLD_domain"/>
</dbReference>
<keyword evidence="1" id="KW-0378">Hydrolase</keyword>
<dbReference type="InterPro" id="IPR001322">
    <property type="entry name" value="Lamin_tail_dom"/>
</dbReference>
<name>A0A520KVV0_9EURY</name>
<dbReference type="GO" id="GO:0016042">
    <property type="term" value="P:lipid catabolic process"/>
    <property type="evidence" value="ECO:0007669"/>
    <property type="project" value="UniProtKB-KW"/>
</dbReference>
<dbReference type="Pfam" id="PF13091">
    <property type="entry name" value="PLDc_2"/>
    <property type="match status" value="2"/>
</dbReference>
<dbReference type="Gene3D" id="3.30.870.10">
    <property type="entry name" value="Endonuclease Chain A"/>
    <property type="match status" value="2"/>
</dbReference>
<dbReference type="GO" id="GO:0016891">
    <property type="term" value="F:RNA endonuclease activity producing 5'-phosphomonoesters, hydrolytic mechanism"/>
    <property type="evidence" value="ECO:0007669"/>
    <property type="project" value="TreeGrafter"/>
</dbReference>
<protein>
    <recommendedName>
        <fullName evidence="5">PLD phosphodiesterase domain-containing protein</fullName>
    </recommendedName>
</protein>
<gene>
    <name evidence="6" type="ORF">EF807_05965</name>
</gene>
<evidence type="ECO:0000256" key="2">
    <source>
        <dbReference type="ARBA" id="ARBA00022963"/>
    </source>
</evidence>
<dbReference type="SUPFAM" id="SSF56024">
    <property type="entry name" value="Phospholipase D/nuclease"/>
    <property type="match status" value="2"/>
</dbReference>
<dbReference type="InterPro" id="IPR001736">
    <property type="entry name" value="PLipase_D/transphosphatidylase"/>
</dbReference>
<feature type="transmembrane region" description="Helical" evidence="4">
    <location>
        <begin position="557"/>
        <end position="575"/>
    </location>
</feature>
<dbReference type="SMART" id="SM00155">
    <property type="entry name" value="PLDc"/>
    <property type="match status" value="2"/>
</dbReference>
<dbReference type="InterPro" id="IPR025202">
    <property type="entry name" value="PLD-like_dom"/>
</dbReference>
<keyword evidence="4" id="KW-0812">Transmembrane</keyword>
<dbReference type="PANTHER" id="PTHR43856">
    <property type="entry name" value="CARDIOLIPIN HYDROLASE"/>
    <property type="match status" value="1"/>
</dbReference>
<evidence type="ECO:0000259" key="5">
    <source>
        <dbReference type="PROSITE" id="PS50035"/>
    </source>
</evidence>
<dbReference type="PROSITE" id="PS50035">
    <property type="entry name" value="PLD"/>
    <property type="match status" value="1"/>
</dbReference>
<keyword evidence="3" id="KW-0443">Lipid metabolism</keyword>
<organism evidence="6 7">
    <name type="scientific">Candidatus Methanolliviera hydrocarbonicum</name>
    <dbReference type="NCBI Taxonomy" id="2491085"/>
    <lineage>
        <taxon>Archaea</taxon>
        <taxon>Methanobacteriati</taxon>
        <taxon>Methanobacteriota</taxon>
        <taxon>Candidatus Methanoliparia</taxon>
        <taxon>Candidatus Methanoliparales</taxon>
        <taxon>Candidatus Methanollivieraceae</taxon>
        <taxon>Candidatus Methanolliviera</taxon>
    </lineage>
</organism>
<evidence type="ECO:0000313" key="6">
    <source>
        <dbReference type="EMBL" id="RZN68391.1"/>
    </source>
</evidence>
<keyword evidence="4" id="KW-0472">Membrane</keyword>
<proteinExistence type="predicted"/>
<dbReference type="Proteomes" id="UP000320766">
    <property type="component" value="Unassembled WGS sequence"/>
</dbReference>
<evidence type="ECO:0000256" key="1">
    <source>
        <dbReference type="ARBA" id="ARBA00022801"/>
    </source>
</evidence>
<feature type="domain" description="PLD phosphodiesterase" evidence="5">
    <location>
        <begin position="495"/>
        <end position="521"/>
    </location>
</feature>
<evidence type="ECO:0000256" key="4">
    <source>
        <dbReference type="SAM" id="Phobius"/>
    </source>
</evidence>
<dbReference type="AlphaFoldDB" id="A0A520KVV0"/>
<reference evidence="6 7" key="1">
    <citation type="journal article" date="2019" name="Nat. Microbiol.">
        <title>Wide diversity of methane and short-chain alkane metabolisms in uncultured archaea.</title>
        <authorList>
            <person name="Borrel G."/>
            <person name="Adam P.S."/>
            <person name="McKay L.J."/>
            <person name="Chen L.X."/>
            <person name="Sierra-Garcia I.N."/>
            <person name="Sieber C.M."/>
            <person name="Letourneur Q."/>
            <person name="Ghozlane A."/>
            <person name="Andersen G.L."/>
            <person name="Li W.J."/>
            <person name="Hallam S.J."/>
            <person name="Muyzer G."/>
            <person name="de Oliveira V.M."/>
            <person name="Inskeep W.P."/>
            <person name="Banfield J.F."/>
            <person name="Gribaldo S."/>
        </authorList>
    </citation>
    <scope>NUCLEOTIDE SEQUENCE [LARGE SCALE GENOMIC DNA]</scope>
    <source>
        <strain evidence="6">NM1b</strain>
    </source>
</reference>
<keyword evidence="4" id="KW-1133">Transmembrane helix</keyword>
<dbReference type="PANTHER" id="PTHR43856:SF1">
    <property type="entry name" value="MITOCHONDRIAL CARDIOLIPIN HYDROLASE"/>
    <property type="match status" value="1"/>
</dbReference>
<keyword evidence="2" id="KW-0442">Lipid degradation</keyword>
<dbReference type="Pfam" id="PF00932">
    <property type="entry name" value="LTD"/>
    <property type="match status" value="1"/>
</dbReference>
<accession>A0A520KVV0</accession>
<evidence type="ECO:0000313" key="7">
    <source>
        <dbReference type="Proteomes" id="UP000320766"/>
    </source>
</evidence>